<dbReference type="Gene3D" id="2.30.29.30">
    <property type="entry name" value="Pleckstrin-homology domain (PH domain)/Phosphotyrosine-binding domain (PTB)"/>
    <property type="match status" value="1"/>
</dbReference>
<dbReference type="PANTHER" id="PTHR23175:SF23">
    <property type="entry name" value="PDZ DOMAIN-CONTAINING PROTEIN"/>
    <property type="match status" value="1"/>
</dbReference>
<dbReference type="OrthoDB" id="6281275at2759"/>
<dbReference type="AlphaFoldDB" id="A0A9P0PA33"/>
<gene>
    <name evidence="3" type="ORF">ACAOBT_LOCUS10662</name>
</gene>
<dbReference type="Proteomes" id="UP001152888">
    <property type="component" value="Unassembled WGS sequence"/>
</dbReference>
<feature type="compositionally biased region" description="Low complexity" evidence="1">
    <location>
        <begin position="567"/>
        <end position="578"/>
    </location>
</feature>
<evidence type="ECO:0000256" key="1">
    <source>
        <dbReference type="SAM" id="MobiDB-lite"/>
    </source>
</evidence>
<name>A0A9P0PA33_ACAOB</name>
<dbReference type="EMBL" id="CAKOFQ010006812">
    <property type="protein sequence ID" value="CAH1973614.1"/>
    <property type="molecule type" value="Genomic_DNA"/>
</dbReference>
<evidence type="ECO:0000313" key="4">
    <source>
        <dbReference type="Proteomes" id="UP001152888"/>
    </source>
</evidence>
<feature type="region of interest" description="Disordered" evidence="1">
    <location>
        <begin position="530"/>
        <end position="589"/>
    </location>
</feature>
<dbReference type="InterPro" id="IPR036034">
    <property type="entry name" value="PDZ_sf"/>
</dbReference>
<dbReference type="PROSITE" id="PS50106">
    <property type="entry name" value="PDZ"/>
    <property type="match status" value="1"/>
</dbReference>
<dbReference type="SUPFAM" id="SSF50729">
    <property type="entry name" value="PH domain-like"/>
    <property type="match status" value="1"/>
</dbReference>
<keyword evidence="4" id="KW-1185">Reference proteome</keyword>
<reference evidence="3" key="1">
    <citation type="submission" date="2022-03" db="EMBL/GenBank/DDBJ databases">
        <authorList>
            <person name="Sayadi A."/>
        </authorList>
    </citation>
    <scope>NUCLEOTIDE SEQUENCE</scope>
</reference>
<comment type="caution">
    <text evidence="3">The sequence shown here is derived from an EMBL/GenBank/DDBJ whole genome shotgun (WGS) entry which is preliminary data.</text>
</comment>
<accession>A0A9P0PA33</accession>
<dbReference type="Gene3D" id="2.30.42.10">
    <property type="match status" value="1"/>
</dbReference>
<feature type="domain" description="PDZ" evidence="2">
    <location>
        <begin position="43"/>
        <end position="122"/>
    </location>
</feature>
<dbReference type="Pfam" id="PF17820">
    <property type="entry name" value="PDZ_6"/>
    <property type="match status" value="1"/>
</dbReference>
<dbReference type="InterPro" id="IPR001478">
    <property type="entry name" value="PDZ"/>
</dbReference>
<feature type="compositionally biased region" description="Low complexity" evidence="1">
    <location>
        <begin position="667"/>
        <end position="678"/>
    </location>
</feature>
<feature type="region of interest" description="Disordered" evidence="1">
    <location>
        <begin position="482"/>
        <end position="501"/>
    </location>
</feature>
<dbReference type="InterPro" id="IPR041489">
    <property type="entry name" value="PDZ_6"/>
</dbReference>
<feature type="region of interest" description="Disordered" evidence="1">
    <location>
        <begin position="412"/>
        <end position="433"/>
    </location>
</feature>
<dbReference type="SMART" id="SM00228">
    <property type="entry name" value="PDZ"/>
    <property type="match status" value="1"/>
</dbReference>
<organism evidence="3 4">
    <name type="scientific">Acanthoscelides obtectus</name>
    <name type="common">Bean weevil</name>
    <name type="synonym">Bruchus obtectus</name>
    <dbReference type="NCBI Taxonomy" id="200917"/>
    <lineage>
        <taxon>Eukaryota</taxon>
        <taxon>Metazoa</taxon>
        <taxon>Ecdysozoa</taxon>
        <taxon>Arthropoda</taxon>
        <taxon>Hexapoda</taxon>
        <taxon>Insecta</taxon>
        <taxon>Pterygota</taxon>
        <taxon>Neoptera</taxon>
        <taxon>Endopterygota</taxon>
        <taxon>Coleoptera</taxon>
        <taxon>Polyphaga</taxon>
        <taxon>Cucujiformia</taxon>
        <taxon>Chrysomeloidea</taxon>
        <taxon>Chrysomelidae</taxon>
        <taxon>Bruchinae</taxon>
        <taxon>Bruchini</taxon>
        <taxon>Acanthoscelides</taxon>
    </lineage>
</organism>
<feature type="region of interest" description="Disordered" evidence="1">
    <location>
        <begin position="603"/>
        <end position="678"/>
    </location>
</feature>
<evidence type="ECO:0000313" key="3">
    <source>
        <dbReference type="EMBL" id="CAH1973614.1"/>
    </source>
</evidence>
<dbReference type="InterPro" id="IPR011993">
    <property type="entry name" value="PH-like_dom_sf"/>
</dbReference>
<protein>
    <recommendedName>
        <fullName evidence="2">PDZ domain-containing protein</fullName>
    </recommendedName>
</protein>
<dbReference type="PANTHER" id="PTHR23175">
    <property type="entry name" value="PDZ DOMAIN-CONTAINING PROTEIN"/>
    <property type="match status" value="1"/>
</dbReference>
<sequence length="878" mass="97130">MPNPPGVVPLPRGSRGPRSLYLKRNGDSFGFTLRHFIVYPPDLIAEHYDGRHAAVGALLAPMDTIFVKQVRERSAAKRAGLQQGDRLVAVNGVPVKDKEYSQVVQLIQNSPEYLHLLFFAETAYNPVSNQQPDVPYDRQSAQQFLTHHLGRGGGAPGFQVDAISWRSLQQPYHGYPQEFPPLQRVAYDRGQRSADSLIYSEPKRHTRRENQHEIYAEIHPHEFVGRQKCRAAPQVPLYRKMGRRASEGSAHYDPPDASSLSTEEDYAMKTVYKGMQSADVPSGYPNTAGCRLSLDVGRRESTSSLSSSIADGSKDSLASYDSAATLTGHETDDSAIMTRFRKSVQQKEEFLRTPAVNTVEQALIRKEFYGRPKKLEKQMWPPTESPKASKPTHQNVLRVKGDIESERDMVGMGGGADYSMPQQKGVTSPRERGMKSDLDRVYEAATAPGGYDSLEPLNGSAVEEAYMDDQRQYHSLQVVHRRARDFESGRPPPPDDDPTAAARLTAAGSELARLGAKRLQPRVTERAMEYDARAATVSPPPQQQGETGAAVPAIRKQPQVYRDSRSLDGSGSNASSSSIPEDGEHSLPYASKRLSGNVTITSGSKYLHCPPPDANGEASPDSSKDNEVWKLRVRSSSAESWMPERNKTTDDILPAVSVTPPAPPPTSTAQQQQAPPQTVVARPTVLQLDEPPRRPVRGHFLRPPNMAALMADLEDKPVVVKRRTKNTNIADDERATRRESYLKATEGGRMHIDSDLSDGGDTSPHVLRSAHKRWRPPLFPGDIQQLRKLFEDAAASLGGSASSSSVSLDREKSTGSPVPLEKEKYNIIKEGVLNCKILEIDGKRATDRSWKQVHVVLKGPKLYMYKDKHHQVSTTFLL</sequence>
<proteinExistence type="predicted"/>
<evidence type="ECO:0000259" key="2">
    <source>
        <dbReference type="PROSITE" id="PS50106"/>
    </source>
</evidence>
<dbReference type="SUPFAM" id="SSF50156">
    <property type="entry name" value="PDZ domain-like"/>
    <property type="match status" value="1"/>
</dbReference>